<evidence type="ECO:0000313" key="4">
    <source>
        <dbReference type="WBParaSite" id="PSAMB.scaffold470size50144.g6018.t1"/>
    </source>
</evidence>
<feature type="signal peptide" evidence="2">
    <location>
        <begin position="1"/>
        <end position="22"/>
    </location>
</feature>
<sequence>MHFPQISLIALLVVIVADFTNAASIKKTETLDKQNMQEKVGKNPDEEQAAVEAKEPEKGSDIDQD</sequence>
<organism evidence="3 4">
    <name type="scientific">Plectus sambesii</name>
    <dbReference type="NCBI Taxonomy" id="2011161"/>
    <lineage>
        <taxon>Eukaryota</taxon>
        <taxon>Metazoa</taxon>
        <taxon>Ecdysozoa</taxon>
        <taxon>Nematoda</taxon>
        <taxon>Chromadorea</taxon>
        <taxon>Plectida</taxon>
        <taxon>Plectina</taxon>
        <taxon>Plectoidea</taxon>
        <taxon>Plectidae</taxon>
        <taxon>Plectus</taxon>
    </lineage>
</organism>
<dbReference type="WBParaSite" id="PSAMB.scaffold470size50144.g6018.t1">
    <property type="protein sequence ID" value="PSAMB.scaffold470size50144.g6018.t1"/>
    <property type="gene ID" value="PSAMB.scaffold470size50144.g6018"/>
</dbReference>
<feature type="compositionally biased region" description="Basic and acidic residues" evidence="1">
    <location>
        <begin position="35"/>
        <end position="45"/>
    </location>
</feature>
<protein>
    <submittedName>
        <fullName evidence="4">Secreted protein</fullName>
    </submittedName>
</protein>
<feature type="chain" id="PRO_5037424949" evidence="2">
    <location>
        <begin position="23"/>
        <end position="65"/>
    </location>
</feature>
<evidence type="ECO:0000256" key="1">
    <source>
        <dbReference type="SAM" id="MobiDB-lite"/>
    </source>
</evidence>
<feature type="region of interest" description="Disordered" evidence="1">
    <location>
        <begin position="35"/>
        <end position="65"/>
    </location>
</feature>
<reference evidence="4" key="1">
    <citation type="submission" date="2022-11" db="UniProtKB">
        <authorList>
            <consortium name="WormBaseParasite"/>
        </authorList>
    </citation>
    <scope>IDENTIFICATION</scope>
</reference>
<name>A0A914WNE3_9BILA</name>
<dbReference type="Proteomes" id="UP000887566">
    <property type="component" value="Unplaced"/>
</dbReference>
<keyword evidence="2" id="KW-0732">Signal</keyword>
<evidence type="ECO:0000313" key="3">
    <source>
        <dbReference type="Proteomes" id="UP000887566"/>
    </source>
</evidence>
<feature type="compositionally biased region" description="Basic and acidic residues" evidence="1">
    <location>
        <begin position="52"/>
        <end position="65"/>
    </location>
</feature>
<dbReference type="AlphaFoldDB" id="A0A914WNE3"/>
<accession>A0A914WNE3</accession>
<evidence type="ECO:0000256" key="2">
    <source>
        <dbReference type="SAM" id="SignalP"/>
    </source>
</evidence>
<keyword evidence="3" id="KW-1185">Reference proteome</keyword>
<proteinExistence type="predicted"/>